<protein>
    <submittedName>
        <fullName evidence="1">Uncharacterized protein</fullName>
    </submittedName>
</protein>
<dbReference type="EMBL" id="HACA01009365">
    <property type="protein sequence ID" value="CDW26726.1"/>
    <property type="molecule type" value="Transcribed_RNA"/>
</dbReference>
<evidence type="ECO:0000313" key="1">
    <source>
        <dbReference type="EMBL" id="CDW26726.1"/>
    </source>
</evidence>
<sequence>MMTSFGQLIH</sequence>
<accession>A0A0K2TMN1</accession>
<proteinExistence type="predicted"/>
<reference evidence="1" key="1">
    <citation type="submission" date="2014-05" db="EMBL/GenBank/DDBJ databases">
        <authorList>
            <person name="Chronopoulou M."/>
        </authorList>
    </citation>
    <scope>NUCLEOTIDE SEQUENCE</scope>
    <source>
        <tissue evidence="1">Whole organism</tissue>
    </source>
</reference>
<organism evidence="1">
    <name type="scientific">Lepeophtheirus salmonis</name>
    <name type="common">Salmon louse</name>
    <name type="synonym">Caligus salmonis</name>
    <dbReference type="NCBI Taxonomy" id="72036"/>
    <lineage>
        <taxon>Eukaryota</taxon>
        <taxon>Metazoa</taxon>
        <taxon>Ecdysozoa</taxon>
        <taxon>Arthropoda</taxon>
        <taxon>Crustacea</taxon>
        <taxon>Multicrustacea</taxon>
        <taxon>Hexanauplia</taxon>
        <taxon>Copepoda</taxon>
        <taxon>Siphonostomatoida</taxon>
        <taxon>Caligidae</taxon>
        <taxon>Lepeophtheirus</taxon>
    </lineage>
</organism>
<name>A0A0K2TMN1_LEPSM</name>